<name>A0ABP6T3G2_9ACTN</name>
<comment type="caution">
    <text evidence="1">The sequence shown here is derived from an EMBL/GenBank/DDBJ whole genome shotgun (WGS) entry which is preliminary data.</text>
</comment>
<dbReference type="Pfam" id="PF06224">
    <property type="entry name" value="AlkZ-like"/>
    <property type="match status" value="1"/>
</dbReference>
<dbReference type="PANTHER" id="PTHR38479:SF2">
    <property type="entry name" value="WINGED HELIX DNA-BINDING DOMAIN-CONTAINING PROTEIN"/>
    <property type="match status" value="1"/>
</dbReference>
<keyword evidence="2" id="KW-1185">Reference proteome</keyword>
<reference evidence="2" key="1">
    <citation type="journal article" date="2019" name="Int. J. Syst. Evol. Microbiol.">
        <title>The Global Catalogue of Microorganisms (GCM) 10K type strain sequencing project: providing services to taxonomists for standard genome sequencing and annotation.</title>
        <authorList>
            <consortium name="The Broad Institute Genomics Platform"/>
            <consortium name="The Broad Institute Genome Sequencing Center for Infectious Disease"/>
            <person name="Wu L."/>
            <person name="Ma J."/>
        </authorList>
    </citation>
    <scope>NUCLEOTIDE SEQUENCE [LARGE SCALE GENOMIC DNA]</scope>
    <source>
        <strain evidence="2">JCM 9458</strain>
    </source>
</reference>
<accession>A0ABP6T3G2</accession>
<protein>
    <submittedName>
        <fullName evidence="1">Winged helix DNA-binding domain-containing protein</fullName>
    </submittedName>
</protein>
<proteinExistence type="predicted"/>
<dbReference type="RefSeq" id="WP_345730161.1">
    <property type="nucleotide sequence ID" value="NZ_BAAAYN010000029.1"/>
</dbReference>
<gene>
    <name evidence="1" type="ORF">GCM10020369_45090</name>
</gene>
<dbReference type="Proteomes" id="UP001501676">
    <property type="component" value="Unassembled WGS sequence"/>
</dbReference>
<dbReference type="InterPro" id="IPR009351">
    <property type="entry name" value="AlkZ-like"/>
</dbReference>
<organism evidence="1 2">
    <name type="scientific">Cryptosporangium minutisporangium</name>
    <dbReference type="NCBI Taxonomy" id="113569"/>
    <lineage>
        <taxon>Bacteria</taxon>
        <taxon>Bacillati</taxon>
        <taxon>Actinomycetota</taxon>
        <taxon>Actinomycetes</taxon>
        <taxon>Cryptosporangiales</taxon>
        <taxon>Cryptosporangiaceae</taxon>
        <taxon>Cryptosporangium</taxon>
    </lineage>
</organism>
<dbReference type="PANTHER" id="PTHR38479">
    <property type="entry name" value="LMO0824 PROTEIN"/>
    <property type="match status" value="1"/>
</dbReference>
<dbReference type="EMBL" id="BAAAYN010000029">
    <property type="protein sequence ID" value="GAA3390586.1"/>
    <property type="molecule type" value="Genomic_DNA"/>
</dbReference>
<evidence type="ECO:0000313" key="1">
    <source>
        <dbReference type="EMBL" id="GAA3390586.1"/>
    </source>
</evidence>
<keyword evidence="1" id="KW-0238">DNA-binding</keyword>
<evidence type="ECO:0000313" key="2">
    <source>
        <dbReference type="Proteomes" id="UP001501676"/>
    </source>
</evidence>
<dbReference type="GO" id="GO:0003677">
    <property type="term" value="F:DNA binding"/>
    <property type="evidence" value="ECO:0007669"/>
    <property type="project" value="UniProtKB-KW"/>
</dbReference>
<sequence>MSDPKLTWTQVHARRSARHGLTVPQPSARPADAARAMCGAHAQVLSAAELSIGLRLDGATRADVRAALWEKHELVKTFGPRGTVHLLATEDLPVWIAALSALPAANPFPDGIRFTAAETDAVVAAIGDALADAELTTDELGDEVVARTGPWAGERTMPAFGDMWPRWRQVISAAAHRGVLCFGPNRGRKITYTSPRRYLPDVAPLDGQDALAQLVRWYLTSYGPATPHHFAQWINAPRGWATTLFGTLGDEVERVDVEGTEGWVVAGDTAPADEPPGGLRLLPYFDAYQVGCHPRDQVFPGPARERALAGSQAGNYPVLLIDGVVAGVWHLRRSGRRLAITVEPLRPLTAQRLGELDGEVARVGAILEGTPTLTVGPVAVGPHA</sequence>